<comment type="similarity">
    <text evidence="2 9">Belongs to the G-protein coupled receptor 1 family.</text>
</comment>
<evidence type="ECO:0000256" key="1">
    <source>
        <dbReference type="ARBA" id="ARBA00004141"/>
    </source>
</evidence>
<feature type="transmembrane region" description="Helical" evidence="11">
    <location>
        <begin position="429"/>
        <end position="457"/>
    </location>
</feature>
<keyword evidence="7 9" id="KW-0675">Receptor</keyword>
<evidence type="ECO:0000256" key="7">
    <source>
        <dbReference type="ARBA" id="ARBA00023170"/>
    </source>
</evidence>
<dbReference type="GO" id="GO:0016020">
    <property type="term" value="C:membrane"/>
    <property type="evidence" value="ECO:0007669"/>
    <property type="project" value="UniProtKB-SubCell"/>
</dbReference>
<evidence type="ECO:0000313" key="14">
    <source>
        <dbReference type="RefSeq" id="XP_027197814.1"/>
    </source>
</evidence>
<evidence type="ECO:0000256" key="3">
    <source>
        <dbReference type="ARBA" id="ARBA00022692"/>
    </source>
</evidence>
<dbReference type="PROSITE" id="PS50262">
    <property type="entry name" value="G_PROTEIN_RECEP_F1_2"/>
    <property type="match status" value="1"/>
</dbReference>
<dbReference type="PROSITE" id="PS00237">
    <property type="entry name" value="G_PROTEIN_RECEP_F1_1"/>
    <property type="match status" value="1"/>
</dbReference>
<feature type="compositionally biased region" description="Low complexity" evidence="10">
    <location>
        <begin position="532"/>
        <end position="546"/>
    </location>
</feature>
<gene>
    <name evidence="14" type="primary">LOC113792119</name>
</gene>
<dbReference type="InParanoid" id="A0A6P6Y0J4"/>
<evidence type="ECO:0000259" key="12">
    <source>
        <dbReference type="PROSITE" id="PS50262"/>
    </source>
</evidence>
<dbReference type="RefSeq" id="XP_027197814.1">
    <property type="nucleotide sequence ID" value="XM_027342013.1"/>
</dbReference>
<feature type="region of interest" description="Disordered" evidence="10">
    <location>
        <begin position="532"/>
        <end position="596"/>
    </location>
</feature>
<feature type="compositionally biased region" description="Low complexity" evidence="10">
    <location>
        <begin position="577"/>
        <end position="593"/>
    </location>
</feature>
<evidence type="ECO:0000256" key="6">
    <source>
        <dbReference type="ARBA" id="ARBA00023136"/>
    </source>
</evidence>
<feature type="compositionally biased region" description="Polar residues" evidence="10">
    <location>
        <begin position="552"/>
        <end position="576"/>
    </location>
</feature>
<dbReference type="KEGG" id="dpte:113792119"/>
<proteinExistence type="inferred from homology"/>
<feature type="transmembrane region" description="Helical" evidence="11">
    <location>
        <begin position="156"/>
        <end position="178"/>
    </location>
</feature>
<feature type="compositionally biased region" description="Low complexity" evidence="10">
    <location>
        <begin position="721"/>
        <end position="733"/>
    </location>
</feature>
<dbReference type="PANTHER" id="PTHR24235">
    <property type="entry name" value="NEUROPEPTIDE Y RECEPTOR"/>
    <property type="match status" value="1"/>
</dbReference>
<reference evidence="14" key="1">
    <citation type="submission" date="2025-08" db="UniProtKB">
        <authorList>
            <consortium name="RefSeq"/>
        </authorList>
    </citation>
    <scope>IDENTIFICATION</scope>
    <source>
        <strain evidence="14">Airmid</strain>
    </source>
</reference>
<feature type="transmembrane region" description="Helical" evidence="11">
    <location>
        <begin position="190"/>
        <end position="215"/>
    </location>
</feature>
<dbReference type="OMA" id="QEIRSYW"/>
<dbReference type="SUPFAM" id="SSF81321">
    <property type="entry name" value="Family A G protein-coupled receptor-like"/>
    <property type="match status" value="1"/>
</dbReference>
<sequence>MANMMELSNNAGNDKTTLFDTNQMFTTEQPIIDSKELNIFSNRNDEYNNSTSSKALLLSRAIWLALKKENIFLGNNTETIANDIATTLLEEIADGINQTFVNQTSLSTKGDDFPLPIITSRIAAITNKQTTQSSSSSSSTTATTEDEDFYRHLITVIAYSLIIIVSLCGNSLVLKMILTKKKLQTTTNILIAWLAVSDLLTTTLNIPFNVARFIFMNYPFPSLFCKLVPFIQVMCVYVSTFTMGVIALHRYMTVTSATSTTTTRSSMGGSGAGTSSSNTIFYHPLLLHGSFCLCIIMTIVWFLAGLLATPHSMFNQIVYVPYQNRTYIRCRAEYPQVDFNLRLTLSVEAFLTQYLIPLGLICVLYIKIGLVVAKQGRFAQKANSQRRMEQDSARRRRLAMVSLILIVAMFGICWMPLNLYHLLVDFHLIIANFNIFLICHWIAMSSVCWNPFIYCWLNESFRKGATKMIIFICCCCCPRIRRQFLLKRNINEFVPSVGGSGVGGVITGGCVVTIGIASSSSPINTLTTATATTTTQNRQTNQQNQTIKNDHSGNVNKQNNSINDHPDTSGCQLSSVNNNNNQNDQNPNDNNGNRTRKIHRRKFHKLRSISLRNKNPAKSIATTTAAAVTVMNVNSNNNRMKFKYKKNASATAVKINEPTENQCHYNDDQTEINNNNILGCKHEKVKDVKKRSKHQNQSSTLQLDSRPRSYVNNNNDEEIINENNNSSNGNDDSVTNQIVPAKTTTTIKTTYV</sequence>
<keyword evidence="6 11" id="KW-0472">Membrane</keyword>
<feature type="transmembrane region" description="Helical" evidence="11">
    <location>
        <begin position="285"/>
        <end position="304"/>
    </location>
</feature>
<feature type="transmembrane region" description="Helical" evidence="11">
    <location>
        <begin position="227"/>
        <end position="248"/>
    </location>
</feature>
<feature type="transmembrane region" description="Helical" evidence="11">
    <location>
        <begin position="354"/>
        <end position="376"/>
    </location>
</feature>
<dbReference type="OrthoDB" id="9946013at2759"/>
<keyword evidence="8 9" id="KW-0807">Transducer</keyword>
<evidence type="ECO:0000256" key="9">
    <source>
        <dbReference type="RuleBase" id="RU000688"/>
    </source>
</evidence>
<evidence type="ECO:0000256" key="2">
    <source>
        <dbReference type="ARBA" id="ARBA00010663"/>
    </source>
</evidence>
<dbReference type="PANTHER" id="PTHR24235:SF29">
    <property type="entry name" value="GH23382P"/>
    <property type="match status" value="1"/>
</dbReference>
<evidence type="ECO:0000256" key="5">
    <source>
        <dbReference type="ARBA" id="ARBA00023040"/>
    </source>
</evidence>
<evidence type="ECO:0000256" key="8">
    <source>
        <dbReference type="ARBA" id="ARBA00023224"/>
    </source>
</evidence>
<dbReference type="GO" id="GO:0004983">
    <property type="term" value="F:neuropeptide Y receptor activity"/>
    <property type="evidence" value="ECO:0007669"/>
    <property type="project" value="InterPro"/>
</dbReference>
<dbReference type="InterPro" id="IPR000611">
    <property type="entry name" value="NPY_rcpt"/>
</dbReference>
<evidence type="ECO:0000313" key="13">
    <source>
        <dbReference type="Proteomes" id="UP000515146"/>
    </source>
</evidence>
<dbReference type="Proteomes" id="UP000515146">
    <property type="component" value="Unplaced"/>
</dbReference>
<dbReference type="AlphaFoldDB" id="A0A6P6Y0J4"/>
<name>A0A6P6Y0J4_DERPT</name>
<evidence type="ECO:0000256" key="4">
    <source>
        <dbReference type="ARBA" id="ARBA00022989"/>
    </source>
</evidence>
<dbReference type="PRINTS" id="PR01012">
    <property type="entry name" value="NRPEPTIDEYR"/>
</dbReference>
<evidence type="ECO:0000256" key="11">
    <source>
        <dbReference type="SAM" id="Phobius"/>
    </source>
</evidence>
<feature type="region of interest" description="Disordered" evidence="10">
    <location>
        <begin position="687"/>
        <end position="738"/>
    </location>
</feature>
<protein>
    <submittedName>
        <fullName evidence="14">Rhodopsin, GQ-coupled-like isoform X1</fullName>
    </submittedName>
</protein>
<keyword evidence="3 9" id="KW-0812">Transmembrane</keyword>
<keyword evidence="4 11" id="KW-1133">Transmembrane helix</keyword>
<keyword evidence="13" id="KW-1185">Reference proteome</keyword>
<dbReference type="InterPro" id="IPR000276">
    <property type="entry name" value="GPCR_Rhodpsn"/>
</dbReference>
<feature type="transmembrane region" description="Helical" evidence="11">
    <location>
        <begin position="397"/>
        <end position="417"/>
    </location>
</feature>
<feature type="domain" description="G-protein coupled receptors family 1 profile" evidence="12">
    <location>
        <begin position="169"/>
        <end position="454"/>
    </location>
</feature>
<dbReference type="InterPro" id="IPR017452">
    <property type="entry name" value="GPCR_Rhodpsn_7TM"/>
</dbReference>
<accession>A0A6P6Y0J4</accession>
<dbReference type="SMART" id="SM01381">
    <property type="entry name" value="7TM_GPCR_Srsx"/>
    <property type="match status" value="1"/>
</dbReference>
<evidence type="ECO:0000256" key="10">
    <source>
        <dbReference type="SAM" id="MobiDB-lite"/>
    </source>
</evidence>
<keyword evidence="5 9" id="KW-0297">G-protein coupled receptor</keyword>
<organism evidence="13 14">
    <name type="scientific">Dermatophagoides pteronyssinus</name>
    <name type="common">European house dust mite</name>
    <dbReference type="NCBI Taxonomy" id="6956"/>
    <lineage>
        <taxon>Eukaryota</taxon>
        <taxon>Metazoa</taxon>
        <taxon>Ecdysozoa</taxon>
        <taxon>Arthropoda</taxon>
        <taxon>Chelicerata</taxon>
        <taxon>Arachnida</taxon>
        <taxon>Acari</taxon>
        <taxon>Acariformes</taxon>
        <taxon>Sarcoptiformes</taxon>
        <taxon>Astigmata</taxon>
        <taxon>Psoroptidia</taxon>
        <taxon>Analgoidea</taxon>
        <taxon>Pyroglyphidae</taxon>
        <taxon>Dermatophagoidinae</taxon>
        <taxon>Dermatophagoides</taxon>
    </lineage>
</organism>
<dbReference type="Pfam" id="PF00001">
    <property type="entry name" value="7tm_1"/>
    <property type="match status" value="2"/>
</dbReference>
<dbReference type="PRINTS" id="PR00237">
    <property type="entry name" value="GPCRRHODOPSN"/>
</dbReference>
<comment type="subcellular location">
    <subcellularLocation>
        <location evidence="1">Membrane</location>
        <topology evidence="1">Multi-pass membrane protein</topology>
    </subcellularLocation>
</comment>
<dbReference type="Gene3D" id="1.20.1070.10">
    <property type="entry name" value="Rhodopsin 7-helix transmembrane proteins"/>
    <property type="match status" value="1"/>
</dbReference>